<organism evidence="1">
    <name type="scientific">marine sediment metagenome</name>
    <dbReference type="NCBI Taxonomy" id="412755"/>
    <lineage>
        <taxon>unclassified sequences</taxon>
        <taxon>metagenomes</taxon>
        <taxon>ecological metagenomes</taxon>
    </lineage>
</organism>
<sequence>MTSQQICLRRQKQTLNKSIKRWISHGTSVHTKRLKKR</sequence>
<comment type="caution">
    <text evidence="1">The sequence shown here is derived from an EMBL/GenBank/DDBJ whole genome shotgun (WGS) entry which is preliminary data.</text>
</comment>
<accession>A0A1B6NT18</accession>
<dbReference type="EMBL" id="AYSL01001040">
    <property type="protein sequence ID" value="KTF06615.1"/>
    <property type="molecule type" value="Genomic_DNA"/>
</dbReference>
<gene>
    <name evidence="1" type="ORF">MGSAQ_001890</name>
</gene>
<evidence type="ECO:0000313" key="1">
    <source>
        <dbReference type="EMBL" id="KTF06615.1"/>
    </source>
</evidence>
<name>A0A1B6NT18_9ZZZZ</name>
<dbReference type="AlphaFoldDB" id="A0A1B6NT18"/>
<reference evidence="1" key="1">
    <citation type="submission" date="2013-11" db="EMBL/GenBank/DDBJ databases">
        <title>Microbial diversity, functional groups and degradation webs in Northern and Southern Mediterranean and Red Sea marine crude oil polluted sites.</title>
        <authorList>
            <person name="Daffonchio D."/>
            <person name="Mapelli F."/>
            <person name="Ferrer M."/>
            <person name="Richter M."/>
            <person name="Cherif A."/>
            <person name="Malkawi H.I."/>
            <person name="Yakimov M.M."/>
            <person name="Abdel-Fattah Y.R."/>
            <person name="Blaghen M."/>
            <person name="Golyshin P.N."/>
            <person name="Kalogerakis N."/>
            <person name="Boon N."/>
            <person name="Magagnini M."/>
            <person name="Fava F."/>
        </authorList>
    </citation>
    <scope>NUCLEOTIDE SEQUENCE</scope>
</reference>
<protein>
    <submittedName>
        <fullName evidence="1">Uncharacterized protein</fullName>
    </submittedName>
</protein>
<proteinExistence type="predicted"/>